<dbReference type="Pfam" id="PF09844">
    <property type="entry name" value="DUF2071"/>
    <property type="match status" value="1"/>
</dbReference>
<organism evidence="1 2">
    <name type="scientific">Williamsia maris</name>
    <dbReference type="NCBI Taxonomy" id="72806"/>
    <lineage>
        <taxon>Bacteria</taxon>
        <taxon>Bacillati</taxon>
        <taxon>Actinomycetota</taxon>
        <taxon>Actinomycetes</taxon>
        <taxon>Mycobacteriales</taxon>
        <taxon>Nocardiaceae</taxon>
        <taxon>Williamsia</taxon>
    </lineage>
</organism>
<dbReference type="InterPro" id="IPR018644">
    <property type="entry name" value="DUF2071"/>
</dbReference>
<reference evidence="1 2" key="1">
    <citation type="submission" date="2022-06" db="EMBL/GenBank/DDBJ databases">
        <title>Genomic Encyclopedia of Archaeal and Bacterial Type Strains, Phase II (KMG-II): from individual species to whole genera.</title>
        <authorList>
            <person name="Goeker M."/>
        </authorList>
    </citation>
    <scope>NUCLEOTIDE SEQUENCE [LARGE SCALE GENOMIC DNA]</scope>
    <source>
        <strain evidence="1 2">DSM 44693</strain>
    </source>
</reference>
<evidence type="ECO:0000313" key="1">
    <source>
        <dbReference type="EMBL" id="MCP2175827.1"/>
    </source>
</evidence>
<accession>A0ABT1HC31</accession>
<protein>
    <submittedName>
        <fullName evidence="1">Conserved protein (COG2071)</fullName>
    </submittedName>
</protein>
<evidence type="ECO:0000313" key="2">
    <source>
        <dbReference type="Proteomes" id="UP001206895"/>
    </source>
</evidence>
<name>A0ABT1HC31_9NOCA</name>
<sequence>MPESAGGQRPDFFHRRRLEWTYSFDMPLSLGRMNATIERRMLINYRVDPALAQTWLPDGFRVQVVDGVAIAGICMIRLARMAPVGVPTVLGWGGENAAERVAVEWTSSDGTPSRGVFITRRFSASRTAVALGGRLFPGVHTKAAIASDESPERIALRMTTPTDTVDADVRLSTTLSNSVLGSIDEASEFFRAGSTGWSPASKKGDLDGLRLDTDAWRVEPTTPVSVRASLFDNLPSGSAELDSVLVMRDVPAVWNPVRTR</sequence>
<dbReference type="EMBL" id="JAMTCJ010000002">
    <property type="protein sequence ID" value="MCP2175827.1"/>
    <property type="molecule type" value="Genomic_DNA"/>
</dbReference>
<keyword evidence="2" id="KW-1185">Reference proteome</keyword>
<dbReference type="Proteomes" id="UP001206895">
    <property type="component" value="Unassembled WGS sequence"/>
</dbReference>
<gene>
    <name evidence="1" type="ORF">LX13_001646</name>
</gene>
<comment type="caution">
    <text evidence="1">The sequence shown here is derived from an EMBL/GenBank/DDBJ whole genome shotgun (WGS) entry which is preliminary data.</text>
</comment>
<proteinExistence type="predicted"/>